<dbReference type="Proteomes" id="UP000621799">
    <property type="component" value="Unassembled WGS sequence"/>
</dbReference>
<evidence type="ECO:0000256" key="2">
    <source>
        <dbReference type="SAM" id="SignalP"/>
    </source>
</evidence>
<comment type="caution">
    <text evidence="3">The sequence shown here is derived from an EMBL/GenBank/DDBJ whole genome shotgun (WGS) entry which is preliminary data.</text>
</comment>
<accession>A0A928Z6Y8</accession>
<evidence type="ECO:0000256" key="1">
    <source>
        <dbReference type="SAM" id="MobiDB-lite"/>
    </source>
</evidence>
<feature type="signal peptide" evidence="2">
    <location>
        <begin position="1"/>
        <end position="27"/>
    </location>
</feature>
<gene>
    <name evidence="3" type="ORF">IQ235_08910</name>
</gene>
<organism evidence="3 4">
    <name type="scientific">Zarconia navalis LEGE 11467</name>
    <dbReference type="NCBI Taxonomy" id="1828826"/>
    <lineage>
        <taxon>Bacteria</taxon>
        <taxon>Bacillati</taxon>
        <taxon>Cyanobacteriota</taxon>
        <taxon>Cyanophyceae</taxon>
        <taxon>Oscillatoriophycideae</taxon>
        <taxon>Oscillatoriales</taxon>
        <taxon>Oscillatoriales incertae sedis</taxon>
        <taxon>Zarconia</taxon>
        <taxon>Zarconia navalis</taxon>
    </lineage>
</organism>
<reference evidence="3" key="1">
    <citation type="submission" date="2020-10" db="EMBL/GenBank/DDBJ databases">
        <authorList>
            <person name="Castelo-Branco R."/>
            <person name="Eusebio N."/>
            <person name="Adriana R."/>
            <person name="Vieira A."/>
            <person name="Brugerolle De Fraissinette N."/>
            <person name="Rezende De Castro R."/>
            <person name="Schneider M.P."/>
            <person name="Vasconcelos V."/>
            <person name="Leao P.N."/>
        </authorList>
    </citation>
    <scope>NUCLEOTIDE SEQUENCE</scope>
    <source>
        <strain evidence="3">LEGE 11467</strain>
    </source>
</reference>
<sequence>MKFHLPIAELSLALLLTPAFAPASVQAQPAAREAVVCPGISALNLREIPDGRILDALPPGTSVLQVAPPAGDWQPIATEDYRGYVWGAYLCDDVAQTEPEPEDDGDKTPDKDAVGPMVTPARCGRNDENLRNVSYSGGLEIYARPDSASPILGFIGDGGVVRLNGVSFVGGTGVIWQPINFPERGYIEGGRDGVVSNLVYCTRFYE</sequence>
<feature type="region of interest" description="Disordered" evidence="1">
    <location>
        <begin position="96"/>
        <end position="121"/>
    </location>
</feature>
<dbReference type="RefSeq" id="WP_264321131.1">
    <property type="nucleotide sequence ID" value="NZ_JADEXN010000130.1"/>
</dbReference>
<keyword evidence="2" id="KW-0732">Signal</keyword>
<proteinExistence type="predicted"/>
<keyword evidence="4" id="KW-1185">Reference proteome</keyword>
<protein>
    <submittedName>
        <fullName evidence="3">SH3 domain-containing protein</fullName>
    </submittedName>
</protein>
<evidence type="ECO:0000313" key="3">
    <source>
        <dbReference type="EMBL" id="MBE9040897.1"/>
    </source>
</evidence>
<dbReference type="EMBL" id="JADEXN010000130">
    <property type="protein sequence ID" value="MBE9040897.1"/>
    <property type="molecule type" value="Genomic_DNA"/>
</dbReference>
<name>A0A928Z6Y8_9CYAN</name>
<feature type="chain" id="PRO_5037634791" evidence="2">
    <location>
        <begin position="28"/>
        <end position="206"/>
    </location>
</feature>
<dbReference type="AlphaFoldDB" id="A0A928Z6Y8"/>
<evidence type="ECO:0000313" key="4">
    <source>
        <dbReference type="Proteomes" id="UP000621799"/>
    </source>
</evidence>